<feature type="chain" id="PRO_5034415429" description="Lipase" evidence="2">
    <location>
        <begin position="18"/>
        <end position="450"/>
    </location>
</feature>
<name>A0A8H4TJF2_9HYPO</name>
<sequence length="450" mass="47880">MLSTVLTFTFLLPLALGGVATPPAHEIVKRAVTPPSEDPFYKALDGYENASPGDILAYRKAPGKLAAFQAIPLNVKDVWQVSYRSTDVFGNPQASVSTIIIPYNADPSKVISYQIAEDAAYINCSPSYVLQQGTNTSYAGTGSVEVLLMAGALRQGWIISSPDWEGPQSSFIEGVQAGQSTLDSIRAALRSNKFTGIKSSAAVQLWGYSGGALASEFAAELQASYAPELNIIGMAIGGTTPNVQSVYRTINNGLFAGLSFAALGSLTKIFPDVKTAIDAQLVPSKRDAFYSSLEVCFYGATVNYAFQNSSTYFKTDIIEDPTVSHYLNSNCNQGSHGTPGMPIFWYKAQTDEISPIADTDALVKKYCDAGVSITYVREAFGEHFTEAALSIGDVLNFLTARFAGEPISGCTTRSVFLSPLSSPATAKTAGTFIVGTLLSIIGFPIGLGHF</sequence>
<dbReference type="Gene3D" id="3.40.50.1820">
    <property type="entry name" value="alpha/beta hydrolase"/>
    <property type="match status" value="1"/>
</dbReference>
<feature type="signal peptide" evidence="2">
    <location>
        <begin position="1"/>
        <end position="17"/>
    </location>
</feature>
<evidence type="ECO:0000256" key="1">
    <source>
        <dbReference type="ARBA" id="ARBA00022801"/>
    </source>
</evidence>
<dbReference type="InterPro" id="IPR029058">
    <property type="entry name" value="AB_hydrolase_fold"/>
</dbReference>
<keyword evidence="4" id="KW-1185">Reference proteome</keyword>
<reference evidence="3" key="1">
    <citation type="journal article" date="2020" name="BMC Genomics">
        <title>Correction to: Identification and distribution of gene clusters required for synthesis of sphingolipid metabolism inhibitors in diverse species of the filamentous fungus Fusarium.</title>
        <authorList>
            <person name="Kim H.S."/>
            <person name="Lohmar J.M."/>
            <person name="Busman M."/>
            <person name="Brown D.W."/>
            <person name="Naumann T.A."/>
            <person name="Divon H.H."/>
            <person name="Lysoe E."/>
            <person name="Uhlig S."/>
            <person name="Proctor R.H."/>
        </authorList>
    </citation>
    <scope>NUCLEOTIDE SEQUENCE</scope>
    <source>
        <strain evidence="3">NRRL 45417</strain>
    </source>
</reference>
<dbReference type="EMBL" id="JABFAI010000045">
    <property type="protein sequence ID" value="KAF4958827.1"/>
    <property type="molecule type" value="Genomic_DNA"/>
</dbReference>
<proteinExistence type="inferred from homology"/>
<evidence type="ECO:0000256" key="2">
    <source>
        <dbReference type="PIRNR" id="PIRNR029171"/>
    </source>
</evidence>
<dbReference type="Proteomes" id="UP000604273">
    <property type="component" value="Unassembled WGS sequence"/>
</dbReference>
<comment type="similarity">
    <text evidence="2">Belongs to the AB hydrolase superfamily. Lipase family.</text>
</comment>
<accession>A0A8H4TJF2</accession>
<evidence type="ECO:0000313" key="4">
    <source>
        <dbReference type="Proteomes" id="UP000604273"/>
    </source>
</evidence>
<reference evidence="3" key="2">
    <citation type="submission" date="2020-05" db="EMBL/GenBank/DDBJ databases">
        <authorList>
            <person name="Kim H.-S."/>
            <person name="Proctor R.H."/>
            <person name="Brown D.W."/>
        </authorList>
    </citation>
    <scope>NUCLEOTIDE SEQUENCE</scope>
    <source>
        <strain evidence="3">NRRL 45417</strain>
    </source>
</reference>
<dbReference type="Gene3D" id="1.10.260.130">
    <property type="match status" value="1"/>
</dbReference>
<protein>
    <recommendedName>
        <fullName evidence="5">Lipase</fullName>
    </recommendedName>
</protein>
<dbReference type="GO" id="GO:0004806">
    <property type="term" value="F:triacylglycerol lipase activity"/>
    <property type="evidence" value="ECO:0007669"/>
    <property type="project" value="UniProtKB-UniRule"/>
</dbReference>
<organism evidence="3 4">
    <name type="scientific">Fusarium gaditjirri</name>
    <dbReference type="NCBI Taxonomy" id="282569"/>
    <lineage>
        <taxon>Eukaryota</taxon>
        <taxon>Fungi</taxon>
        <taxon>Dikarya</taxon>
        <taxon>Ascomycota</taxon>
        <taxon>Pezizomycotina</taxon>
        <taxon>Sordariomycetes</taxon>
        <taxon>Hypocreomycetidae</taxon>
        <taxon>Hypocreales</taxon>
        <taxon>Nectriaceae</taxon>
        <taxon>Fusarium</taxon>
        <taxon>Fusarium nisikadoi species complex</taxon>
    </lineage>
</organism>
<dbReference type="Pfam" id="PF03583">
    <property type="entry name" value="LIP"/>
    <property type="match status" value="1"/>
</dbReference>
<dbReference type="GO" id="GO:0016042">
    <property type="term" value="P:lipid catabolic process"/>
    <property type="evidence" value="ECO:0007669"/>
    <property type="project" value="UniProtKB-UniRule"/>
</dbReference>
<comment type="caution">
    <text evidence="3">The sequence shown here is derived from an EMBL/GenBank/DDBJ whole genome shotgun (WGS) entry which is preliminary data.</text>
</comment>
<evidence type="ECO:0000313" key="3">
    <source>
        <dbReference type="EMBL" id="KAF4958827.1"/>
    </source>
</evidence>
<keyword evidence="1" id="KW-0378">Hydrolase</keyword>
<dbReference type="AlphaFoldDB" id="A0A8H4TJF2"/>
<dbReference type="PIRSF" id="PIRSF029171">
    <property type="entry name" value="Esterase_LipA"/>
    <property type="match status" value="1"/>
</dbReference>
<dbReference type="InterPro" id="IPR005152">
    <property type="entry name" value="Lipase_secreted"/>
</dbReference>
<keyword evidence="2" id="KW-0732">Signal</keyword>
<dbReference type="PANTHER" id="PTHR34853">
    <property type="match status" value="1"/>
</dbReference>
<dbReference type="OrthoDB" id="2373480at2759"/>
<dbReference type="PANTHER" id="PTHR34853:SF5">
    <property type="entry name" value="LIP-DOMAIN-CONTAINING PROTEIN-RELATED"/>
    <property type="match status" value="1"/>
</dbReference>
<dbReference type="SUPFAM" id="SSF53474">
    <property type="entry name" value="alpha/beta-Hydrolases"/>
    <property type="match status" value="1"/>
</dbReference>
<evidence type="ECO:0008006" key="5">
    <source>
        <dbReference type="Google" id="ProtNLM"/>
    </source>
</evidence>
<gene>
    <name evidence="3" type="ORF">FGADI_2171</name>
</gene>